<evidence type="ECO:0000313" key="2">
    <source>
        <dbReference type="Proteomes" id="UP000239649"/>
    </source>
</evidence>
<dbReference type="InterPro" id="IPR044691">
    <property type="entry name" value="DCC1_Trx"/>
</dbReference>
<dbReference type="SUPFAM" id="SSF53474">
    <property type="entry name" value="alpha/beta-Hydrolases"/>
    <property type="match status" value="1"/>
</dbReference>
<keyword evidence="2" id="KW-1185">Reference proteome</keyword>
<dbReference type="Pfam" id="PF10230">
    <property type="entry name" value="LIDHydrolase"/>
    <property type="match status" value="2"/>
</dbReference>
<dbReference type="OrthoDB" id="448051at2759"/>
<organism evidence="1 2">
    <name type="scientific">Micractinium conductrix</name>
    <dbReference type="NCBI Taxonomy" id="554055"/>
    <lineage>
        <taxon>Eukaryota</taxon>
        <taxon>Viridiplantae</taxon>
        <taxon>Chlorophyta</taxon>
        <taxon>core chlorophytes</taxon>
        <taxon>Trebouxiophyceae</taxon>
        <taxon>Chlorellales</taxon>
        <taxon>Chlorellaceae</taxon>
        <taxon>Chlorella clade</taxon>
        <taxon>Micractinium</taxon>
    </lineage>
</organism>
<proteinExistence type="predicted"/>
<name>A0A2P6VIM8_9CHLO</name>
<dbReference type="GO" id="GO:0019915">
    <property type="term" value="P:lipid storage"/>
    <property type="evidence" value="ECO:0007669"/>
    <property type="project" value="InterPro"/>
</dbReference>
<dbReference type="InterPro" id="IPR019363">
    <property type="entry name" value="LDAH"/>
</dbReference>
<dbReference type="EMBL" id="LHPF02000006">
    <property type="protein sequence ID" value="PSC73939.1"/>
    <property type="molecule type" value="Genomic_DNA"/>
</dbReference>
<reference evidence="1 2" key="1">
    <citation type="journal article" date="2018" name="Plant J.">
        <title>Genome sequences of Chlorella sorokiniana UTEX 1602 and Micractinium conductrix SAG 241.80: implications to maltose excretion by a green alga.</title>
        <authorList>
            <person name="Arriola M.B."/>
            <person name="Velmurugan N."/>
            <person name="Zhang Y."/>
            <person name="Plunkett M.H."/>
            <person name="Hondzo H."/>
            <person name="Barney B.M."/>
        </authorList>
    </citation>
    <scope>NUCLEOTIDE SEQUENCE [LARGE SCALE GENOMIC DNA]</scope>
    <source>
        <strain evidence="1 2">SAG 241.80</strain>
    </source>
</reference>
<sequence>MRSLQAHLGDGSRVTAVSNLGMDAQGLTPRGTVYSLEQQITHKQALLAQHFAVCGRPVVLLGHSIGTYIAIHAVHRLEADADAGASRAAAAALDSVTAREWEHPHAAGASLDGMAAELAAERRQQVVDAAGSGGGSGGRDGGGGGGSGALRSNIVKIVGLYPFLQVDPDCSRQRRLQRLTPYHALVARLAGGLGYLPLALRRMAVRMGGKDMDAHAVDVTAQVFTDPANVENGLYMGMTEFEALAAPADWWLLRSLGRRLAVFAAPDDIWFKRWKWDAMQREVPEIEAHWVENQSHAFCVSQRQSEELAARIAPIVEAALQASRGTAAAPAGAADSSRLAAVRQLQARKFAARSAGPAADAATASSSSSSSNSQPSWRIEMLYDGDCPLCMREVEMLQRRDAAAGRICFVDIAAPDYDAAQHAGVTFEQAMERIHAVEADGTVIKDVEVFRRLYEEVGLGWVYAVTKNRTVEGLANKVYDVWAKYRLPLTGRPDLAVVLQEKKSCCGGAAGKDGGACEL</sequence>
<dbReference type="Pfam" id="PF04134">
    <property type="entry name" value="DCC1-like"/>
    <property type="match status" value="1"/>
</dbReference>
<dbReference type="InterPro" id="IPR029058">
    <property type="entry name" value="AB_hydrolase_fold"/>
</dbReference>
<gene>
    <name evidence="1" type="ORF">C2E20_2891</name>
</gene>
<dbReference type="InterPro" id="IPR007263">
    <property type="entry name" value="DCC1-like"/>
</dbReference>
<dbReference type="GO" id="GO:0015035">
    <property type="term" value="F:protein-disulfide reductase activity"/>
    <property type="evidence" value="ECO:0007669"/>
    <property type="project" value="InterPro"/>
</dbReference>
<dbReference type="GO" id="GO:0005811">
    <property type="term" value="C:lipid droplet"/>
    <property type="evidence" value="ECO:0007669"/>
    <property type="project" value="InterPro"/>
</dbReference>
<dbReference type="PANTHER" id="PTHR34290">
    <property type="entry name" value="SI:CH73-390P7.2"/>
    <property type="match status" value="1"/>
</dbReference>
<dbReference type="Gene3D" id="3.40.50.1820">
    <property type="entry name" value="alpha/beta hydrolase"/>
    <property type="match status" value="1"/>
</dbReference>
<protein>
    <submittedName>
        <fullName evidence="1">Thiol-disulfide oxidoreductase</fullName>
    </submittedName>
</protein>
<dbReference type="PANTHER" id="PTHR34290:SF2">
    <property type="entry name" value="OS04G0668800 PROTEIN"/>
    <property type="match status" value="1"/>
</dbReference>
<comment type="caution">
    <text evidence="1">The sequence shown here is derived from an EMBL/GenBank/DDBJ whole genome shotgun (WGS) entry which is preliminary data.</text>
</comment>
<dbReference type="AlphaFoldDB" id="A0A2P6VIM8"/>
<dbReference type="GO" id="GO:0016298">
    <property type="term" value="F:lipase activity"/>
    <property type="evidence" value="ECO:0007669"/>
    <property type="project" value="InterPro"/>
</dbReference>
<evidence type="ECO:0000313" key="1">
    <source>
        <dbReference type="EMBL" id="PSC73939.1"/>
    </source>
</evidence>
<accession>A0A2P6VIM8</accession>
<dbReference type="Proteomes" id="UP000239649">
    <property type="component" value="Unassembled WGS sequence"/>
</dbReference>